<evidence type="ECO:0000313" key="17">
    <source>
        <dbReference type="Proteomes" id="UP000646548"/>
    </source>
</evidence>
<dbReference type="GO" id="GO:0005789">
    <property type="term" value="C:endoplasmic reticulum membrane"/>
    <property type="evidence" value="ECO:0007669"/>
    <property type="project" value="UniProtKB-SubCell"/>
</dbReference>
<dbReference type="InterPro" id="IPR007482">
    <property type="entry name" value="Tyr_Pase-like_PTPLA"/>
</dbReference>
<keyword evidence="8" id="KW-1133">Transmembrane helix</keyword>
<comment type="catalytic activity">
    <reaction evidence="14">
        <text>a very-long-chain (3R)-3-hydroxyacyl-CoA = a very-long-chain (2E)-enoyl-CoA + H2O</text>
        <dbReference type="Rhea" id="RHEA:45812"/>
        <dbReference type="ChEBI" id="CHEBI:15377"/>
        <dbReference type="ChEBI" id="CHEBI:83728"/>
        <dbReference type="ChEBI" id="CHEBI:85440"/>
        <dbReference type="EC" id="4.2.1.134"/>
    </reaction>
    <physiologicalReaction direction="left-to-right" evidence="14">
        <dbReference type="Rhea" id="RHEA:45813"/>
    </physiologicalReaction>
</comment>
<evidence type="ECO:0000256" key="1">
    <source>
        <dbReference type="ARBA" id="ARBA00004141"/>
    </source>
</evidence>
<keyword evidence="9 15" id="KW-0443">Lipid metabolism</keyword>
<keyword evidence="6" id="KW-0812">Transmembrane</keyword>
<evidence type="ECO:0000256" key="5">
    <source>
        <dbReference type="ARBA" id="ARBA00022516"/>
    </source>
</evidence>
<evidence type="ECO:0000256" key="10">
    <source>
        <dbReference type="ARBA" id="ARBA00023136"/>
    </source>
</evidence>
<evidence type="ECO:0000256" key="2">
    <source>
        <dbReference type="ARBA" id="ARBA00005194"/>
    </source>
</evidence>
<evidence type="ECO:0000256" key="7">
    <source>
        <dbReference type="ARBA" id="ARBA00022832"/>
    </source>
</evidence>
<dbReference type="GO" id="GO:0042761">
    <property type="term" value="P:very long-chain fatty acid biosynthetic process"/>
    <property type="evidence" value="ECO:0007669"/>
    <property type="project" value="TreeGrafter"/>
</dbReference>
<keyword evidence="7 15" id="KW-0276">Fatty acid metabolism</keyword>
<comment type="subcellular location">
    <subcellularLocation>
        <location evidence="15">Endoplasmic reticulum membrane</location>
        <topology evidence="15">Multi-pass membrane protein</topology>
    </subcellularLocation>
    <subcellularLocation>
        <location evidence="1">Membrane</location>
        <topology evidence="1">Multi-pass membrane protein</topology>
    </subcellularLocation>
</comment>
<comment type="caution">
    <text evidence="16">The sequence shown here is derived from an EMBL/GenBank/DDBJ whole genome shotgun (WGS) entry which is preliminary data.</text>
</comment>
<protein>
    <recommendedName>
        <fullName evidence="4 15">Very-long-chain (3R)-3-hydroxyacyl-CoA dehydratase</fullName>
        <ecNumber evidence="4 15">4.2.1.134</ecNumber>
    </recommendedName>
</protein>
<comment type="function">
    <text evidence="15">Catalyzes the third of the four reactions of the long-chain fatty acids elongation cycle. This endoplasmic reticulum-bound enzymatic process, allows the addition of two carbons to the chain of long- and very long-chain fatty acids/VLCFAs per cycle. This enzyme catalyzes the dehydration of the 3-hydroxyacyl-CoA intermediate into trans-2,3-enoyl-CoA, within each cycle of fatty acid elongation. Thereby, it participates to the production of VLCFAs of different chain lengths that are involved in multiple biological processes as precursors of membrane lipids and lipid mediators.</text>
</comment>
<organism evidence="16 17">
    <name type="scientific">Oryzias melastigma</name>
    <name type="common">Marine medaka</name>
    <dbReference type="NCBI Taxonomy" id="30732"/>
    <lineage>
        <taxon>Eukaryota</taxon>
        <taxon>Metazoa</taxon>
        <taxon>Chordata</taxon>
        <taxon>Craniata</taxon>
        <taxon>Vertebrata</taxon>
        <taxon>Euteleostomi</taxon>
        <taxon>Actinopterygii</taxon>
        <taxon>Neopterygii</taxon>
        <taxon>Teleostei</taxon>
        <taxon>Neoteleostei</taxon>
        <taxon>Acanthomorphata</taxon>
        <taxon>Ovalentaria</taxon>
        <taxon>Atherinomorphae</taxon>
        <taxon>Beloniformes</taxon>
        <taxon>Adrianichthyidae</taxon>
        <taxon>Oryziinae</taxon>
        <taxon>Oryzias</taxon>
    </lineage>
</organism>
<evidence type="ECO:0000256" key="8">
    <source>
        <dbReference type="ARBA" id="ARBA00022989"/>
    </source>
</evidence>
<evidence type="ECO:0000256" key="15">
    <source>
        <dbReference type="RuleBase" id="RU363109"/>
    </source>
</evidence>
<evidence type="ECO:0000256" key="9">
    <source>
        <dbReference type="ARBA" id="ARBA00023098"/>
    </source>
</evidence>
<dbReference type="GO" id="GO:0030148">
    <property type="term" value="P:sphingolipid biosynthetic process"/>
    <property type="evidence" value="ECO:0007669"/>
    <property type="project" value="TreeGrafter"/>
</dbReference>
<evidence type="ECO:0000256" key="6">
    <source>
        <dbReference type="ARBA" id="ARBA00022692"/>
    </source>
</evidence>
<reference evidence="16" key="1">
    <citation type="journal article" name="BMC Genomics">
        <title>Long-read sequencing and de novo genome assembly of marine medaka (Oryzias melastigma).</title>
        <authorList>
            <person name="Liang P."/>
            <person name="Saqib H.S.A."/>
            <person name="Ni X."/>
            <person name="Shen Y."/>
        </authorList>
    </citation>
    <scope>NUCLEOTIDE SEQUENCE</scope>
    <source>
        <strain evidence="16">Bigg-433</strain>
    </source>
</reference>
<evidence type="ECO:0000256" key="14">
    <source>
        <dbReference type="ARBA" id="ARBA00023727"/>
    </source>
</evidence>
<keyword evidence="15" id="KW-0256">Endoplasmic reticulum</keyword>
<dbReference type="GO" id="GO:0102158">
    <property type="term" value="F:very-long-chain (3R)-3-hydroxyacyl-CoA dehydratase activity"/>
    <property type="evidence" value="ECO:0007669"/>
    <property type="project" value="UniProtKB-EC"/>
</dbReference>
<evidence type="ECO:0000256" key="13">
    <source>
        <dbReference type="ARBA" id="ARBA00023688"/>
    </source>
</evidence>
<evidence type="ECO:0000256" key="3">
    <source>
        <dbReference type="ARBA" id="ARBA00007811"/>
    </source>
</evidence>
<comment type="similarity">
    <text evidence="3 15">Belongs to the very long-chain fatty acids dehydratase HACD family.</text>
</comment>
<dbReference type="Pfam" id="PF04387">
    <property type="entry name" value="PTPLA"/>
    <property type="match status" value="1"/>
</dbReference>
<dbReference type="AlphaFoldDB" id="A0A834CQC6"/>
<comment type="pathway">
    <text evidence="2 15">Lipid metabolism; fatty acid biosynthesis.</text>
</comment>
<dbReference type="PANTHER" id="PTHR11035:SF16">
    <property type="entry name" value="VERY-LONG-CHAIN (3R)-3-HYDROXYACYL-COA DEHYDRATASE 4"/>
    <property type="match status" value="1"/>
</dbReference>
<name>A0A834CQC6_ORYME</name>
<dbReference type="Proteomes" id="UP000646548">
    <property type="component" value="Unassembled WGS sequence"/>
</dbReference>
<proteinExistence type="inferred from homology"/>
<dbReference type="EMBL" id="WKFB01000230">
    <property type="protein sequence ID" value="KAF6730815.1"/>
    <property type="molecule type" value="Genomic_DNA"/>
</dbReference>
<comment type="catalytic activity">
    <reaction evidence="13">
        <text>(3R)-hydroxyhexadecanoyl-CoA = (2E)-hexadecenoyl-CoA + H2O</text>
        <dbReference type="Rhea" id="RHEA:39159"/>
        <dbReference type="ChEBI" id="CHEBI:15377"/>
        <dbReference type="ChEBI" id="CHEBI:61526"/>
        <dbReference type="ChEBI" id="CHEBI:74278"/>
    </reaction>
    <physiologicalReaction direction="left-to-right" evidence="13">
        <dbReference type="Rhea" id="RHEA:39160"/>
    </physiologicalReaction>
</comment>
<keyword evidence="10 15" id="KW-0472">Membrane</keyword>
<dbReference type="UniPathway" id="UPA00094"/>
<evidence type="ECO:0000256" key="11">
    <source>
        <dbReference type="ARBA" id="ARBA00023160"/>
    </source>
</evidence>
<dbReference type="EC" id="4.2.1.134" evidence="4 15"/>
<evidence type="ECO:0000256" key="12">
    <source>
        <dbReference type="ARBA" id="ARBA00023239"/>
    </source>
</evidence>
<sequence>MNKPTSPSETSMSSQSDTICWSAGKDLHGVSCRCFGGHLLLGWLCDEPCASSCQCWSFSTSPTASRKPDFFLASFRCVRNPIRCLSDCVLLSFTWTLYALIQVMEKNILLIVVTMCEDIQREPVVCVQFFLWNILDLLRYPHELLCVVATPSITMLQTRYSLWIPLYTLSVINEGAVINRALTFTEPAALTCPHFQISLSSMIYLPVLAIAFLLNAHGSTHTDVSSPHSNYWLTGTMKG</sequence>
<evidence type="ECO:0000256" key="4">
    <source>
        <dbReference type="ARBA" id="ARBA00013122"/>
    </source>
</evidence>
<keyword evidence="5 15" id="KW-0444">Lipid biosynthesis</keyword>
<dbReference type="GO" id="GO:0030497">
    <property type="term" value="P:fatty acid elongation"/>
    <property type="evidence" value="ECO:0007669"/>
    <property type="project" value="TreeGrafter"/>
</dbReference>
<keyword evidence="11 15" id="KW-0275">Fatty acid biosynthesis</keyword>
<evidence type="ECO:0000313" key="16">
    <source>
        <dbReference type="EMBL" id="KAF6730815.1"/>
    </source>
</evidence>
<dbReference type="PANTHER" id="PTHR11035">
    <property type="entry name" value="VERY-LONG-CHAIN (3R)-3-HYDROXYACYL-COA DEHYDRATASE"/>
    <property type="match status" value="1"/>
</dbReference>
<gene>
    <name evidence="16" type="ORF">FQA47_008418</name>
</gene>
<accession>A0A834CQC6</accession>
<keyword evidence="12 15" id="KW-0456">Lyase</keyword>